<protein>
    <recommendedName>
        <fullName evidence="4">Neurotransmitter-gated ion-channel ligand-binding domain-containing protein</fullName>
    </recommendedName>
</protein>
<dbReference type="HOGENOM" id="CLU_1463095_0_0_1"/>
<name>T1JLQ0_STRMM</name>
<proteinExistence type="predicted"/>
<dbReference type="Proteomes" id="UP000014500">
    <property type="component" value="Unassembled WGS sequence"/>
</dbReference>
<evidence type="ECO:0000313" key="2">
    <source>
        <dbReference type="EnsemblMetazoa" id="SMAR014780-PA"/>
    </source>
</evidence>
<dbReference type="EnsemblMetazoa" id="SMAR014780-RA">
    <property type="protein sequence ID" value="SMAR014780-PA"/>
    <property type="gene ID" value="SMAR014780"/>
</dbReference>
<reference evidence="3" key="1">
    <citation type="submission" date="2011-05" db="EMBL/GenBank/DDBJ databases">
        <authorList>
            <person name="Richards S.R."/>
            <person name="Qu J."/>
            <person name="Jiang H."/>
            <person name="Jhangiani S.N."/>
            <person name="Agravi P."/>
            <person name="Goodspeed R."/>
            <person name="Gross S."/>
            <person name="Mandapat C."/>
            <person name="Jackson L."/>
            <person name="Mathew T."/>
            <person name="Pu L."/>
            <person name="Thornton R."/>
            <person name="Saada N."/>
            <person name="Wilczek-Boney K.B."/>
            <person name="Lee S."/>
            <person name="Kovar C."/>
            <person name="Wu Y."/>
            <person name="Scherer S.E."/>
            <person name="Worley K.C."/>
            <person name="Muzny D.M."/>
            <person name="Gibbs R."/>
        </authorList>
    </citation>
    <scope>NUCLEOTIDE SEQUENCE</scope>
    <source>
        <strain evidence="3">Brora</strain>
    </source>
</reference>
<accession>T1JLQ0</accession>
<dbReference type="EMBL" id="JH431718">
    <property type="status" value="NOT_ANNOTATED_CDS"/>
    <property type="molecule type" value="Genomic_DNA"/>
</dbReference>
<dbReference type="AlphaFoldDB" id="T1JLQ0"/>
<evidence type="ECO:0008006" key="4">
    <source>
        <dbReference type="Google" id="ProtNLM"/>
    </source>
</evidence>
<organism evidence="2 3">
    <name type="scientific">Strigamia maritima</name>
    <name type="common">European centipede</name>
    <name type="synonym">Geophilus maritimus</name>
    <dbReference type="NCBI Taxonomy" id="126957"/>
    <lineage>
        <taxon>Eukaryota</taxon>
        <taxon>Metazoa</taxon>
        <taxon>Ecdysozoa</taxon>
        <taxon>Arthropoda</taxon>
        <taxon>Myriapoda</taxon>
        <taxon>Chilopoda</taxon>
        <taxon>Pleurostigmophora</taxon>
        <taxon>Geophilomorpha</taxon>
        <taxon>Linotaeniidae</taxon>
        <taxon>Strigamia</taxon>
    </lineage>
</organism>
<feature type="signal peptide" evidence="1">
    <location>
        <begin position="1"/>
        <end position="26"/>
    </location>
</feature>
<feature type="chain" id="PRO_5004590649" description="Neurotransmitter-gated ion-channel ligand-binding domain-containing protein" evidence="1">
    <location>
        <begin position="27"/>
        <end position="185"/>
    </location>
</feature>
<evidence type="ECO:0000313" key="3">
    <source>
        <dbReference type="Proteomes" id="UP000014500"/>
    </source>
</evidence>
<sequence length="185" mass="20758">MKTVVPEFLFGFVFALLLLAPNDNSADATIQSRNISWRDLNISAILDSVLRNYDKRIRPNYGVSIISSNLILANLNRAEERRLTGVGNRAMSYIGKAERNNEFICSTIAWVAKSWELREMQMMEGLPSGYAGDTLGANRANRGILQFLIRVFPVKIAFCQAILKVHADSTFMIAIPNRSQSRAVF</sequence>
<keyword evidence="1" id="KW-0732">Signal</keyword>
<reference evidence="2" key="2">
    <citation type="submission" date="2015-02" db="UniProtKB">
        <authorList>
            <consortium name="EnsemblMetazoa"/>
        </authorList>
    </citation>
    <scope>IDENTIFICATION</scope>
</reference>
<keyword evidence="3" id="KW-1185">Reference proteome</keyword>
<evidence type="ECO:0000256" key="1">
    <source>
        <dbReference type="SAM" id="SignalP"/>
    </source>
</evidence>